<keyword evidence="1" id="KW-0732">Signal</keyword>
<dbReference type="OrthoDB" id="9798407at2"/>
<dbReference type="EMBL" id="LJXT01000177">
    <property type="protein sequence ID" value="KPQ06668.1"/>
    <property type="molecule type" value="Genomic_DNA"/>
</dbReference>
<feature type="signal peptide" evidence="1">
    <location>
        <begin position="1"/>
        <end position="20"/>
    </location>
</feature>
<sequence length="274" mass="30663">MKLKSLLLSLLLAVPALSFAQEIGIQTYSLRNQLPDDPEKYYKMIADWGIRAIEGGGMYGMSQEKYDQVFRENNLRIIGVGADYNQLLRDPAPIIVEAKKHGAKYATCYWIPHQEGPISLDEIKVATALFNEVGKAFKEEGITLLYHPHGYEFSPAGKGVVLDWMLDNAENFAFNMDIFWVKMGGGDPLKIMKKHKGKFPILHMKDRQIGTPNSMDGRADVETNVVLGTGDVGLAKIIKEAQKQGTEYLVIEDESSRSVEQIPQSVAFIRSILK</sequence>
<comment type="caution">
    <text evidence="3">The sequence shown here is derived from an EMBL/GenBank/DDBJ whole genome shotgun (WGS) entry which is preliminary data.</text>
</comment>
<feature type="domain" description="Xylose isomerase-like TIM barrel" evidence="2">
    <location>
        <begin position="47"/>
        <end position="271"/>
    </location>
</feature>
<dbReference type="InterPro" id="IPR036237">
    <property type="entry name" value="Xyl_isomerase-like_sf"/>
</dbReference>
<evidence type="ECO:0000259" key="2">
    <source>
        <dbReference type="Pfam" id="PF01261"/>
    </source>
</evidence>
<dbReference type="Pfam" id="PF01261">
    <property type="entry name" value="AP_endonuc_2"/>
    <property type="match status" value="1"/>
</dbReference>
<dbReference type="InterPro" id="IPR050312">
    <property type="entry name" value="IolE/XylAMocC-like"/>
</dbReference>
<name>A0A0P7WXI5_9BACT</name>
<dbReference type="eggNOG" id="COG1082">
    <property type="taxonomic scope" value="Bacteria"/>
</dbReference>
<organism evidence="3 4">
    <name type="scientific">Algoriphagus marincola HL-49</name>
    <dbReference type="NCBI Taxonomy" id="1305737"/>
    <lineage>
        <taxon>Bacteria</taxon>
        <taxon>Pseudomonadati</taxon>
        <taxon>Bacteroidota</taxon>
        <taxon>Cytophagia</taxon>
        <taxon>Cytophagales</taxon>
        <taxon>Cyclobacteriaceae</taxon>
        <taxon>Algoriphagus</taxon>
    </lineage>
</organism>
<proteinExistence type="predicted"/>
<dbReference type="SUPFAM" id="SSF51658">
    <property type="entry name" value="Xylose isomerase-like"/>
    <property type="match status" value="1"/>
</dbReference>
<evidence type="ECO:0000256" key="1">
    <source>
        <dbReference type="SAM" id="SignalP"/>
    </source>
</evidence>
<dbReference type="PANTHER" id="PTHR12110">
    <property type="entry name" value="HYDROXYPYRUVATE ISOMERASE"/>
    <property type="match status" value="1"/>
</dbReference>
<evidence type="ECO:0000313" key="4">
    <source>
        <dbReference type="Proteomes" id="UP000050421"/>
    </source>
</evidence>
<dbReference type="Proteomes" id="UP000050421">
    <property type="component" value="Unassembled WGS sequence"/>
</dbReference>
<reference evidence="3 4" key="1">
    <citation type="submission" date="2015-09" db="EMBL/GenBank/DDBJ databases">
        <title>Identification and resolution of microdiversity through metagenomic sequencing of parallel consortia.</title>
        <authorList>
            <person name="Nelson W.C."/>
            <person name="Romine M.F."/>
            <person name="Lindemann S.R."/>
        </authorList>
    </citation>
    <scope>NUCLEOTIDE SEQUENCE [LARGE SCALE GENOMIC DNA]</scope>
    <source>
        <strain evidence="3">HL-49</strain>
    </source>
</reference>
<dbReference type="Gene3D" id="3.20.20.150">
    <property type="entry name" value="Divalent-metal-dependent TIM barrel enzymes"/>
    <property type="match status" value="1"/>
</dbReference>
<evidence type="ECO:0000313" key="3">
    <source>
        <dbReference type="EMBL" id="KPQ06668.1"/>
    </source>
</evidence>
<feature type="chain" id="PRO_5006144890" evidence="1">
    <location>
        <begin position="21"/>
        <end position="274"/>
    </location>
</feature>
<accession>A0A0P7WXI5</accession>
<dbReference type="STRING" id="1305737.GCA_000526355_00081"/>
<protein>
    <submittedName>
        <fullName evidence="3">Inosose dehydratase IolE</fullName>
    </submittedName>
</protein>
<gene>
    <name evidence="3" type="primary">iolE</name>
    <name evidence="3" type="ORF">HLUCCX10_17685</name>
</gene>
<dbReference type="PANTHER" id="PTHR12110:SF41">
    <property type="entry name" value="INOSOSE DEHYDRATASE"/>
    <property type="match status" value="1"/>
</dbReference>
<dbReference type="AlphaFoldDB" id="A0A0P7WXI5"/>
<dbReference type="PATRIC" id="fig|1305737.6.peg.770"/>
<dbReference type="InterPro" id="IPR013022">
    <property type="entry name" value="Xyl_isomerase-like_TIM-brl"/>
</dbReference>